<evidence type="ECO:0000313" key="2">
    <source>
        <dbReference type="EMBL" id="KKK73334.1"/>
    </source>
</evidence>
<dbReference type="AlphaFoldDB" id="A0A0F9A3Y9"/>
<organism evidence="2">
    <name type="scientific">marine sediment metagenome</name>
    <dbReference type="NCBI Taxonomy" id="412755"/>
    <lineage>
        <taxon>unclassified sequences</taxon>
        <taxon>metagenomes</taxon>
        <taxon>ecological metagenomes</taxon>
    </lineage>
</organism>
<feature type="coiled-coil region" evidence="1">
    <location>
        <begin position="19"/>
        <end position="53"/>
    </location>
</feature>
<sequence length="164" mass="18559">MNNELTDEHVDEIIPSGKLTRLRARLKESEEKIRELEAELNEVRKLRDDSHAKSLNLLAEAEADYVALLDALRWCSGSPDFNEGGQAREGWIKLCNPLLSQPHPGADILAENKRMREALEWYANEENWNHGEEYNIGSETFKTKPNISMDRGAIARAAMAGREG</sequence>
<name>A0A0F9A3Y9_9ZZZZ</name>
<proteinExistence type="predicted"/>
<protein>
    <submittedName>
        <fullName evidence="2">Uncharacterized protein</fullName>
    </submittedName>
</protein>
<evidence type="ECO:0000256" key="1">
    <source>
        <dbReference type="SAM" id="Coils"/>
    </source>
</evidence>
<accession>A0A0F9A3Y9</accession>
<comment type="caution">
    <text evidence="2">The sequence shown here is derived from an EMBL/GenBank/DDBJ whole genome shotgun (WGS) entry which is preliminary data.</text>
</comment>
<dbReference type="EMBL" id="LAZR01056831">
    <property type="protein sequence ID" value="KKK73334.1"/>
    <property type="molecule type" value="Genomic_DNA"/>
</dbReference>
<keyword evidence="1" id="KW-0175">Coiled coil</keyword>
<gene>
    <name evidence="2" type="ORF">LCGC14_2894880</name>
</gene>
<reference evidence="2" key="1">
    <citation type="journal article" date="2015" name="Nature">
        <title>Complex archaea that bridge the gap between prokaryotes and eukaryotes.</title>
        <authorList>
            <person name="Spang A."/>
            <person name="Saw J.H."/>
            <person name="Jorgensen S.L."/>
            <person name="Zaremba-Niedzwiedzka K."/>
            <person name="Martijn J."/>
            <person name="Lind A.E."/>
            <person name="van Eijk R."/>
            <person name="Schleper C."/>
            <person name="Guy L."/>
            <person name="Ettema T.J."/>
        </authorList>
    </citation>
    <scope>NUCLEOTIDE SEQUENCE</scope>
</reference>